<dbReference type="SMART" id="SM00079">
    <property type="entry name" value="PBPe"/>
    <property type="match status" value="1"/>
</dbReference>
<keyword evidence="12" id="KW-0407">Ion channel</keyword>
<dbReference type="GO" id="GO:0016020">
    <property type="term" value="C:membrane"/>
    <property type="evidence" value="ECO:0007669"/>
    <property type="project" value="UniProtKB-SubCell"/>
</dbReference>
<evidence type="ECO:0000256" key="7">
    <source>
        <dbReference type="ARBA" id="ARBA00023065"/>
    </source>
</evidence>
<evidence type="ECO:0000256" key="2">
    <source>
        <dbReference type="ARBA" id="ARBA00008685"/>
    </source>
</evidence>
<dbReference type="SUPFAM" id="SSF53822">
    <property type="entry name" value="Periplasmic binding protein-like I"/>
    <property type="match status" value="1"/>
</dbReference>
<dbReference type="EMBL" id="QZWG01000016">
    <property type="protein sequence ID" value="RZB59828.1"/>
    <property type="molecule type" value="Genomic_DNA"/>
</dbReference>
<feature type="transmembrane region" description="Helical" evidence="13">
    <location>
        <begin position="685"/>
        <end position="705"/>
    </location>
</feature>
<dbReference type="FunFam" id="3.40.50.2300:FF:000689">
    <property type="entry name" value="Glutamate receptor"/>
    <property type="match status" value="1"/>
</dbReference>
<reference evidence="15 16" key="1">
    <citation type="submission" date="2018-09" db="EMBL/GenBank/DDBJ databases">
        <title>A high-quality reference genome of wild soybean provides a powerful tool to mine soybean genomes.</title>
        <authorList>
            <person name="Xie M."/>
            <person name="Chung C.Y.L."/>
            <person name="Li M.-W."/>
            <person name="Wong F.-L."/>
            <person name="Chan T.-F."/>
            <person name="Lam H.-M."/>
        </authorList>
    </citation>
    <scope>NUCLEOTIDE SEQUENCE [LARGE SCALE GENOMIC DNA]</scope>
    <source>
        <strain evidence="16">cv. W05</strain>
        <tissue evidence="15">Hypocotyl of etiolated seedlings</tissue>
    </source>
</reference>
<dbReference type="Gene3D" id="3.40.190.10">
    <property type="entry name" value="Periplasmic binding protein-like II"/>
    <property type="match status" value="3"/>
</dbReference>
<dbReference type="Pfam" id="PF01094">
    <property type="entry name" value="ANF_receptor"/>
    <property type="match status" value="1"/>
</dbReference>
<dbReference type="Pfam" id="PF00060">
    <property type="entry name" value="Lig_chan"/>
    <property type="match status" value="1"/>
</dbReference>
<evidence type="ECO:0000256" key="5">
    <source>
        <dbReference type="ARBA" id="ARBA00022729"/>
    </source>
</evidence>
<dbReference type="InterPro" id="IPR001828">
    <property type="entry name" value="ANF_lig-bd_rcpt"/>
</dbReference>
<dbReference type="InterPro" id="IPR028082">
    <property type="entry name" value="Peripla_BP_I"/>
</dbReference>
<evidence type="ECO:0000256" key="13">
    <source>
        <dbReference type="SAM" id="Phobius"/>
    </source>
</evidence>
<dbReference type="InterPro" id="IPR015683">
    <property type="entry name" value="Ionotropic_Glu_rcpt"/>
</dbReference>
<dbReference type="FunFam" id="3.40.190.10:FF:000054">
    <property type="entry name" value="Glutamate receptor"/>
    <property type="match status" value="1"/>
</dbReference>
<evidence type="ECO:0000256" key="11">
    <source>
        <dbReference type="ARBA" id="ARBA00023286"/>
    </source>
</evidence>
<dbReference type="GO" id="GO:0015276">
    <property type="term" value="F:ligand-gated monoatomic ion channel activity"/>
    <property type="evidence" value="ECO:0007669"/>
    <property type="project" value="InterPro"/>
</dbReference>
<dbReference type="InterPro" id="IPR001320">
    <property type="entry name" value="Iontro_rcpt_C"/>
</dbReference>
<dbReference type="AlphaFoldDB" id="A0A445GF86"/>
<evidence type="ECO:0000256" key="4">
    <source>
        <dbReference type="ARBA" id="ARBA00022692"/>
    </source>
</evidence>
<proteinExistence type="inferred from homology"/>
<dbReference type="PIRSF" id="PIRSF037090">
    <property type="entry name" value="Iontro_Glu-like_rcpt_pln"/>
    <property type="match status" value="1"/>
</dbReference>
<evidence type="ECO:0000256" key="8">
    <source>
        <dbReference type="ARBA" id="ARBA00023136"/>
    </source>
</evidence>
<feature type="transmembrane region" description="Helical" evidence="13">
    <location>
        <begin position="712"/>
        <end position="730"/>
    </location>
</feature>
<dbReference type="Gene3D" id="3.40.50.2300">
    <property type="match status" value="2"/>
</dbReference>
<keyword evidence="7" id="KW-0406">Ion transport</keyword>
<comment type="caution">
    <text evidence="15">The sequence shown here is derived from an EMBL/GenBank/DDBJ whole genome shotgun (WGS) entry which is preliminary data.</text>
</comment>
<comment type="subcellular location">
    <subcellularLocation>
        <location evidence="1">Membrane</location>
        <topology evidence="1">Multi-pass membrane protein</topology>
    </subcellularLocation>
</comment>
<keyword evidence="11" id="KW-1071">Ligand-gated ion channel</keyword>
<evidence type="ECO:0000256" key="9">
    <source>
        <dbReference type="ARBA" id="ARBA00023170"/>
    </source>
</evidence>
<feature type="domain" description="Ionotropic glutamate receptor C-terminal" evidence="14">
    <location>
        <begin position="563"/>
        <end position="899"/>
    </location>
</feature>
<feature type="transmembrane region" description="Helical" evidence="13">
    <location>
        <begin position="742"/>
        <end position="761"/>
    </location>
</feature>
<feature type="transmembrane region" description="Helical" evidence="13">
    <location>
        <begin position="923"/>
        <end position="940"/>
    </location>
</feature>
<sequence>MLSRCVSNGLKSLEDSLLIVLTRLLLTRLVDFLILPHNPSDYQRHRNLKYKDQQMKIEEANNRITSVNSSGQRKGLWSCLELKILLVIEKVGTSQRKGNQELGKVGLISTLAQRFEHFSIGRTSKMSLIICFFVLQLLTWSRVLLAHESRNNCSRSIMSIGAVLDLSSQMGKHQKIAMQIALQEFNRLSCSKLDLKIENSHGNSAHAVASAMDLTQSKQVLAIIGTITHSEANLASEFDDTIKNIPILSLISPVARSEKSSPLLPYFIQEGYDINLHMQCIAAIVGEFRWRKVTVIYELDNWFSSDPGILLDLSYSLRLVGSEIDNHVALPSLSSLLDPKSTIENELNRLKNKSNRVFLIAHSSLELANILFEKAKQMSLVGKGSVWVIPDGVAGLLDSVNSSSILNMQGVIGFKTHFMETSKAFRRFKFKFRRRFVLEFPEEENINPSFFALQSYKATRAVAQAARESQGKLTLEQLFKSNISRNGKFWQSQTFNIINVIGKSYRELALWSPELGFSKNLITQQLTEMNTNSASSGILSTVYWPGGIQFVPKGWTHSTEQRKLQIGVPAKGAFTEFVNVTYDKNRNKTSITGFSIDVFKEAVHNLSYDLDFAFVPFNGSYDEMVEQVYNKTLDAAVGDTSIMAYRYHLVDFSQPYVDSGIDMVVTEQSAKSKETWIFLKAFTKGMWLMMAALHIFVGFVIWLIERQVNEELKGFGSMLWFLVTVIFYAHREPIRSPLARTVLAPWLFVILIATSTFTASLTSMMTVSQLEPSVLDIKSLLKRNSPVGCNGNSFIVKYLTEVQKFKPENIRRINSINDYPSAFQNKDIEAAFFIAPHAKVFMAKYSCRGFIKAGNTFRLGGLGFVFPKGSTLATDISEALLKVLESGEIEQLEKDMLTIEGNASCSPLESKAKDGSPTGFQPFLGLFCICSIVAVLALLYNMICLLMSNVLTFTSYIHLTLTQLRRIWRWTTRYFARSSSRFQSGSLRSVSTATVTRNAEETVINTQ</sequence>
<keyword evidence="8 13" id="KW-0472">Membrane</keyword>
<dbReference type="Proteomes" id="UP000289340">
    <property type="component" value="Chromosome 16"/>
</dbReference>
<dbReference type="PANTHER" id="PTHR18966">
    <property type="entry name" value="IONOTROPIC GLUTAMATE RECEPTOR"/>
    <property type="match status" value="1"/>
</dbReference>
<dbReference type="InterPro" id="IPR017103">
    <property type="entry name" value="Iontropic_Glu_rcpt_pln"/>
</dbReference>
<keyword evidence="5" id="KW-0732">Signal</keyword>
<keyword evidence="9 15" id="KW-0675">Receptor</keyword>
<dbReference type="SUPFAM" id="SSF53850">
    <property type="entry name" value="Periplasmic binding protein-like II"/>
    <property type="match status" value="1"/>
</dbReference>
<keyword evidence="16" id="KW-1185">Reference proteome</keyword>
<keyword evidence="4 13" id="KW-0812">Transmembrane</keyword>
<keyword evidence="6 13" id="KW-1133">Transmembrane helix</keyword>
<accession>A0A445GF86</accession>
<keyword evidence="10" id="KW-0325">Glycoprotein</keyword>
<evidence type="ECO:0000256" key="12">
    <source>
        <dbReference type="ARBA" id="ARBA00023303"/>
    </source>
</evidence>
<keyword evidence="3" id="KW-0813">Transport</keyword>
<dbReference type="InterPro" id="IPR019594">
    <property type="entry name" value="Glu/Gly-bd"/>
</dbReference>
<comment type="similarity">
    <text evidence="2">Belongs to the glutamate-gated ion channel (TC 1.A.10.1) family.</text>
</comment>
<organism evidence="15 16">
    <name type="scientific">Glycine soja</name>
    <name type="common">Wild soybean</name>
    <dbReference type="NCBI Taxonomy" id="3848"/>
    <lineage>
        <taxon>Eukaryota</taxon>
        <taxon>Viridiplantae</taxon>
        <taxon>Streptophyta</taxon>
        <taxon>Embryophyta</taxon>
        <taxon>Tracheophyta</taxon>
        <taxon>Spermatophyta</taxon>
        <taxon>Magnoliopsida</taxon>
        <taxon>eudicotyledons</taxon>
        <taxon>Gunneridae</taxon>
        <taxon>Pentapetalae</taxon>
        <taxon>rosids</taxon>
        <taxon>fabids</taxon>
        <taxon>Fabales</taxon>
        <taxon>Fabaceae</taxon>
        <taxon>Papilionoideae</taxon>
        <taxon>50 kb inversion clade</taxon>
        <taxon>NPAAA clade</taxon>
        <taxon>indigoferoid/millettioid clade</taxon>
        <taxon>Phaseoleae</taxon>
        <taxon>Glycine</taxon>
        <taxon>Glycine subgen. Soja</taxon>
    </lineage>
</organism>
<evidence type="ECO:0000256" key="10">
    <source>
        <dbReference type="ARBA" id="ARBA00023180"/>
    </source>
</evidence>
<evidence type="ECO:0000256" key="6">
    <source>
        <dbReference type="ARBA" id="ARBA00022989"/>
    </source>
</evidence>
<dbReference type="Pfam" id="PF10613">
    <property type="entry name" value="Lig_chan-Glu_bd"/>
    <property type="match status" value="1"/>
</dbReference>
<evidence type="ECO:0000256" key="3">
    <source>
        <dbReference type="ARBA" id="ARBA00022448"/>
    </source>
</evidence>
<evidence type="ECO:0000256" key="1">
    <source>
        <dbReference type="ARBA" id="ARBA00004141"/>
    </source>
</evidence>
<gene>
    <name evidence="15" type="ORF">D0Y65_042855</name>
</gene>
<dbReference type="FunFam" id="1.10.287.70:FF:000172">
    <property type="entry name" value="Glutamate receptor"/>
    <property type="match status" value="1"/>
</dbReference>
<evidence type="ECO:0000313" key="15">
    <source>
        <dbReference type="EMBL" id="RZB59828.1"/>
    </source>
</evidence>
<name>A0A445GF86_GLYSO</name>
<evidence type="ECO:0000259" key="14">
    <source>
        <dbReference type="SMART" id="SM00079"/>
    </source>
</evidence>
<protein>
    <submittedName>
        <fullName evidence="15">Glutamate receptor 2.5 isoform A</fullName>
    </submittedName>
</protein>
<evidence type="ECO:0000313" key="16">
    <source>
        <dbReference type="Proteomes" id="UP000289340"/>
    </source>
</evidence>
<dbReference type="CDD" id="cd13686">
    <property type="entry name" value="GluR_Plant"/>
    <property type="match status" value="1"/>
</dbReference>